<gene>
    <name evidence="7" type="ORF">DS421_19g647530</name>
</gene>
<keyword evidence="3" id="KW-0238">DNA-binding</keyword>
<evidence type="ECO:0000313" key="8">
    <source>
        <dbReference type="Proteomes" id="UP000464620"/>
    </source>
</evidence>
<dbReference type="Proteomes" id="UP000464620">
    <property type="component" value="Chromosome B09"/>
</dbReference>
<keyword evidence="4" id="KW-0804">Transcription</keyword>
<evidence type="ECO:0000256" key="4">
    <source>
        <dbReference type="ARBA" id="ARBA00023163"/>
    </source>
</evidence>
<protein>
    <recommendedName>
        <fullName evidence="9">TF-B3 domain-containing protein</fullName>
    </recommendedName>
</protein>
<feature type="compositionally biased region" description="Polar residues" evidence="6">
    <location>
        <begin position="213"/>
        <end position="234"/>
    </location>
</feature>
<evidence type="ECO:0000256" key="2">
    <source>
        <dbReference type="ARBA" id="ARBA00023015"/>
    </source>
</evidence>
<dbReference type="AlphaFoldDB" id="A0A6B9V810"/>
<name>A0A6B9V810_ARAHY</name>
<accession>A0A6B9V810</accession>
<evidence type="ECO:0000313" key="7">
    <source>
        <dbReference type="EMBL" id="QHN76851.1"/>
    </source>
</evidence>
<reference evidence="7 8" key="1">
    <citation type="submission" date="2020-01" db="EMBL/GenBank/DDBJ databases">
        <title>Genome sequence of Arachis hypogaea, cultivar Shitouqi.</title>
        <authorList>
            <person name="Zhuang W."/>
            <person name="Chen H."/>
            <person name="Varshney R."/>
            <person name="Wang D."/>
            <person name="Ming R."/>
        </authorList>
    </citation>
    <scope>NUCLEOTIDE SEQUENCE [LARGE SCALE GENOMIC DNA]</scope>
    <source>
        <tissue evidence="7">Young leaf</tissue>
    </source>
</reference>
<evidence type="ECO:0000256" key="1">
    <source>
        <dbReference type="ARBA" id="ARBA00004123"/>
    </source>
</evidence>
<dbReference type="EMBL" id="CP031001">
    <property type="protein sequence ID" value="QHN76851.1"/>
    <property type="molecule type" value="Genomic_DNA"/>
</dbReference>
<evidence type="ECO:0008006" key="9">
    <source>
        <dbReference type="Google" id="ProtNLM"/>
    </source>
</evidence>
<evidence type="ECO:0000256" key="6">
    <source>
        <dbReference type="SAM" id="MobiDB-lite"/>
    </source>
</evidence>
<dbReference type="GO" id="GO:0003677">
    <property type="term" value="F:DNA binding"/>
    <property type="evidence" value="ECO:0007669"/>
    <property type="project" value="UniProtKB-KW"/>
</dbReference>
<dbReference type="GO" id="GO:0005634">
    <property type="term" value="C:nucleus"/>
    <property type="evidence" value="ECO:0007669"/>
    <property type="project" value="UniProtKB-SubCell"/>
</dbReference>
<keyword evidence="5" id="KW-0539">Nucleus</keyword>
<keyword evidence="2" id="KW-0805">Transcription regulation</keyword>
<feature type="region of interest" description="Disordered" evidence="6">
    <location>
        <begin position="213"/>
        <end position="237"/>
    </location>
</feature>
<comment type="subcellular location">
    <subcellularLocation>
        <location evidence="1">Nucleus</location>
    </subcellularLocation>
</comment>
<sequence length="315" mass="36008">MTAMEKRLIPSDFDDDRIFYLHVDPLAIKFYFFTPQIIHELPSLFYRKYRPLLGERMIVMDLNNNQIELSLCKGNSSGYIVHGFENLVNFFVLSLGGGIKIMYVGEDVFIVMKVKDSFMATKELSYPYPKLVSNYYHLTHESTLREETYCLDYSQKHGYLNQPLLPDETLPTAELRNSSMILPTKILSNLSQAQTSPLPIGYMSLEEKVILNNPTSPTVKRQRSSPRNADETNSPPLVLPAPIIPAMRTYRMYTCMKLLTSSQVDNSSLSRKGQLYLTRGWKSLARTNGFRSGTVLKFHVSPADETTMHVQVLKL</sequence>
<evidence type="ECO:0000256" key="5">
    <source>
        <dbReference type="ARBA" id="ARBA00023242"/>
    </source>
</evidence>
<dbReference type="SUPFAM" id="SSF101936">
    <property type="entry name" value="DNA-binding pseudobarrel domain"/>
    <property type="match status" value="2"/>
</dbReference>
<dbReference type="InterPro" id="IPR015300">
    <property type="entry name" value="DNA-bd_pseudobarrel_sf"/>
</dbReference>
<proteinExistence type="predicted"/>
<evidence type="ECO:0000256" key="3">
    <source>
        <dbReference type="ARBA" id="ARBA00023125"/>
    </source>
</evidence>
<organism evidence="7 8">
    <name type="scientific">Arachis hypogaea</name>
    <name type="common">Peanut</name>
    <dbReference type="NCBI Taxonomy" id="3818"/>
    <lineage>
        <taxon>Eukaryota</taxon>
        <taxon>Viridiplantae</taxon>
        <taxon>Streptophyta</taxon>
        <taxon>Embryophyta</taxon>
        <taxon>Tracheophyta</taxon>
        <taxon>Spermatophyta</taxon>
        <taxon>Magnoliopsida</taxon>
        <taxon>eudicotyledons</taxon>
        <taxon>Gunneridae</taxon>
        <taxon>Pentapetalae</taxon>
        <taxon>rosids</taxon>
        <taxon>fabids</taxon>
        <taxon>Fabales</taxon>
        <taxon>Fabaceae</taxon>
        <taxon>Papilionoideae</taxon>
        <taxon>50 kb inversion clade</taxon>
        <taxon>dalbergioids sensu lato</taxon>
        <taxon>Dalbergieae</taxon>
        <taxon>Pterocarpus clade</taxon>
        <taxon>Arachis</taxon>
    </lineage>
</organism>